<dbReference type="AlphaFoldDB" id="A0A6A7A6Y3"/>
<dbReference type="PANTHER" id="PTHR47098:SF1">
    <property type="entry name" value="PFKB FAMILY CARBOHYDRATE KINASE SUPERFAMILY (AFU_ORTHOLOGUE AFUA_4G09500)"/>
    <property type="match status" value="1"/>
</dbReference>
<name>A0A6A7A6Y3_9PLEO</name>
<feature type="domain" description="Carbohydrate kinase PfkB" evidence="1">
    <location>
        <begin position="162"/>
        <end position="311"/>
    </location>
</feature>
<reference evidence="2" key="1">
    <citation type="journal article" date="2020" name="Stud. Mycol.">
        <title>101 Dothideomycetes genomes: a test case for predicting lifestyles and emergence of pathogens.</title>
        <authorList>
            <person name="Haridas S."/>
            <person name="Albert R."/>
            <person name="Binder M."/>
            <person name="Bloem J."/>
            <person name="Labutti K."/>
            <person name="Salamov A."/>
            <person name="Andreopoulos B."/>
            <person name="Baker S."/>
            <person name="Barry K."/>
            <person name="Bills G."/>
            <person name="Bluhm B."/>
            <person name="Cannon C."/>
            <person name="Castanera R."/>
            <person name="Culley D."/>
            <person name="Daum C."/>
            <person name="Ezra D."/>
            <person name="Gonzalez J."/>
            <person name="Henrissat B."/>
            <person name="Kuo A."/>
            <person name="Liang C."/>
            <person name="Lipzen A."/>
            <person name="Lutzoni F."/>
            <person name="Magnuson J."/>
            <person name="Mondo S."/>
            <person name="Nolan M."/>
            <person name="Ohm R."/>
            <person name="Pangilinan J."/>
            <person name="Park H.-J."/>
            <person name="Ramirez L."/>
            <person name="Alfaro M."/>
            <person name="Sun H."/>
            <person name="Tritt A."/>
            <person name="Yoshinaga Y."/>
            <person name="Zwiers L.-H."/>
            <person name="Turgeon B."/>
            <person name="Goodwin S."/>
            <person name="Spatafora J."/>
            <person name="Crous P."/>
            <person name="Grigoriev I."/>
        </authorList>
    </citation>
    <scope>NUCLEOTIDE SEQUENCE</scope>
    <source>
        <strain evidence="2">CBS 113818</strain>
    </source>
</reference>
<dbReference type="OrthoDB" id="497927at2759"/>
<dbReference type="PANTHER" id="PTHR47098">
    <property type="entry name" value="PROTEIN MAK32"/>
    <property type="match status" value="1"/>
</dbReference>
<dbReference type="Proteomes" id="UP000799424">
    <property type="component" value="Unassembled WGS sequence"/>
</dbReference>
<dbReference type="Gene3D" id="3.40.1190.20">
    <property type="match status" value="1"/>
</dbReference>
<dbReference type="GO" id="GO:0016301">
    <property type="term" value="F:kinase activity"/>
    <property type="evidence" value="ECO:0007669"/>
    <property type="project" value="UniProtKB-KW"/>
</dbReference>
<gene>
    <name evidence="2" type="ORF">CC86DRAFT_437833</name>
</gene>
<keyword evidence="3" id="KW-1185">Reference proteome</keyword>
<dbReference type="InterPro" id="IPR011611">
    <property type="entry name" value="PfkB_dom"/>
</dbReference>
<sequence>MAHQSDIDFVSLGTVDIDEIRVPGCQPMLDVLGGSGAFSTLGFRIFNGGAQAQTTGCLVLAGNDFPDAARRELEQWGATLVVKEDAQNASTRGLVKYAESMCGPKSYTHTHTTTPLTPVSMDLPILLLSSNTFHFLATPKELLDQVPFLTALRKAHGIKAPALIIWEPTPSSCVPANRPSFLTACKIVDVFSPNHVDLCALFSDIPEKNFDRKNIVARAYHFVGAKSWDKAPAMVLVHCGEHGSLLLPRDPKPKWLPAYYGQDAEGVVDATGAGSAFLGGFAAGWIESGGNVKEASVYGAVSASFAVEQVGLPVLTGGGKGERWNGVAVGERMKVFRKKLEDMEMAEMMEAMRLASLKPIKAMNGPDWISRRH</sequence>
<dbReference type="EMBL" id="MU006222">
    <property type="protein sequence ID" value="KAF2828499.1"/>
    <property type="molecule type" value="Genomic_DNA"/>
</dbReference>
<evidence type="ECO:0000313" key="3">
    <source>
        <dbReference type="Proteomes" id="UP000799424"/>
    </source>
</evidence>
<keyword evidence="2" id="KW-0808">Transferase</keyword>
<dbReference type="InterPro" id="IPR029056">
    <property type="entry name" value="Ribokinase-like"/>
</dbReference>
<keyword evidence="2" id="KW-0418">Kinase</keyword>
<proteinExistence type="predicted"/>
<dbReference type="Pfam" id="PF00294">
    <property type="entry name" value="PfkB"/>
    <property type="match status" value="1"/>
</dbReference>
<protein>
    <submittedName>
        <fullName evidence="2">Ribokinase-like protein</fullName>
    </submittedName>
</protein>
<organism evidence="2 3">
    <name type="scientific">Ophiobolus disseminans</name>
    <dbReference type="NCBI Taxonomy" id="1469910"/>
    <lineage>
        <taxon>Eukaryota</taxon>
        <taxon>Fungi</taxon>
        <taxon>Dikarya</taxon>
        <taxon>Ascomycota</taxon>
        <taxon>Pezizomycotina</taxon>
        <taxon>Dothideomycetes</taxon>
        <taxon>Pleosporomycetidae</taxon>
        <taxon>Pleosporales</taxon>
        <taxon>Pleosporineae</taxon>
        <taxon>Phaeosphaeriaceae</taxon>
        <taxon>Ophiobolus</taxon>
    </lineage>
</organism>
<dbReference type="SUPFAM" id="SSF53613">
    <property type="entry name" value="Ribokinase-like"/>
    <property type="match status" value="1"/>
</dbReference>
<accession>A0A6A7A6Y3</accession>
<evidence type="ECO:0000259" key="1">
    <source>
        <dbReference type="Pfam" id="PF00294"/>
    </source>
</evidence>
<evidence type="ECO:0000313" key="2">
    <source>
        <dbReference type="EMBL" id="KAF2828499.1"/>
    </source>
</evidence>